<name>A0A7J8SH40_GOSDV</name>
<protein>
    <recommendedName>
        <fullName evidence="3">DUF4283 domain-containing protein</fullName>
    </recommendedName>
</protein>
<accession>A0A7J8SH40</accession>
<evidence type="ECO:0000313" key="1">
    <source>
        <dbReference type="EMBL" id="MBA0625195.1"/>
    </source>
</evidence>
<keyword evidence="2" id="KW-1185">Reference proteome</keyword>
<dbReference type="EMBL" id="JABFAC010000009">
    <property type="protein sequence ID" value="MBA0625195.1"/>
    <property type="molecule type" value="Genomic_DNA"/>
</dbReference>
<comment type="caution">
    <text evidence="1">The sequence shown here is derived from an EMBL/GenBank/DDBJ whole genome shotgun (WGS) entry which is preliminary data.</text>
</comment>
<evidence type="ECO:0008006" key="3">
    <source>
        <dbReference type="Google" id="ProtNLM"/>
    </source>
</evidence>
<sequence length="195" mass="22259">MFETLSLVDYVVWKNPMAANNGVGRAKEKTVQDETLVKESYKAKLMGVSLKLDVNVSMEEDFVLKAEDVATEMKMISILSNSKISMIFDKVLLGVAWVVFGRYLSVRNWLVDFLTTNREVDSQLVWICLPGFSKSYYSDYWKNYWTYDSIDAHTDTAVRERFSRLDFYDHSSAFCSSSTPATMGDATIQCVLEVV</sequence>
<dbReference type="Proteomes" id="UP000593561">
    <property type="component" value="Unassembled WGS sequence"/>
</dbReference>
<proteinExistence type="predicted"/>
<dbReference type="AlphaFoldDB" id="A0A7J8SH40"/>
<gene>
    <name evidence="1" type="ORF">Godav_010424</name>
</gene>
<organism evidence="1 2">
    <name type="scientific">Gossypium davidsonii</name>
    <name type="common">Davidson's cotton</name>
    <name type="synonym">Gossypium klotzschianum subsp. davidsonii</name>
    <dbReference type="NCBI Taxonomy" id="34287"/>
    <lineage>
        <taxon>Eukaryota</taxon>
        <taxon>Viridiplantae</taxon>
        <taxon>Streptophyta</taxon>
        <taxon>Embryophyta</taxon>
        <taxon>Tracheophyta</taxon>
        <taxon>Spermatophyta</taxon>
        <taxon>Magnoliopsida</taxon>
        <taxon>eudicotyledons</taxon>
        <taxon>Gunneridae</taxon>
        <taxon>Pentapetalae</taxon>
        <taxon>rosids</taxon>
        <taxon>malvids</taxon>
        <taxon>Malvales</taxon>
        <taxon>Malvaceae</taxon>
        <taxon>Malvoideae</taxon>
        <taxon>Gossypium</taxon>
    </lineage>
</organism>
<evidence type="ECO:0000313" key="2">
    <source>
        <dbReference type="Proteomes" id="UP000593561"/>
    </source>
</evidence>
<reference evidence="1 2" key="1">
    <citation type="journal article" date="2019" name="Genome Biol. Evol.">
        <title>Insights into the evolution of the New World diploid cottons (Gossypium, subgenus Houzingenia) based on genome sequencing.</title>
        <authorList>
            <person name="Grover C.E."/>
            <person name="Arick M.A. 2nd"/>
            <person name="Thrash A."/>
            <person name="Conover J.L."/>
            <person name="Sanders W.S."/>
            <person name="Peterson D.G."/>
            <person name="Frelichowski J.E."/>
            <person name="Scheffler J.A."/>
            <person name="Scheffler B.E."/>
            <person name="Wendel J.F."/>
        </authorList>
    </citation>
    <scope>NUCLEOTIDE SEQUENCE [LARGE SCALE GENOMIC DNA]</scope>
    <source>
        <strain evidence="1">27</strain>
        <tissue evidence="1">Leaf</tissue>
    </source>
</reference>